<dbReference type="Gene3D" id="1.10.220.150">
    <property type="entry name" value="Arf GTPase activating protein"/>
    <property type="match status" value="1"/>
</dbReference>
<proteinExistence type="predicted"/>
<keyword evidence="4" id="KW-0862">Zinc</keyword>
<gene>
    <name evidence="7" type="ORF">AURDEDRAFT_76980</name>
</gene>
<dbReference type="InterPro" id="IPR038508">
    <property type="entry name" value="ArfGAP_dom_sf"/>
</dbReference>
<dbReference type="GO" id="GO:0005096">
    <property type="term" value="F:GTPase activator activity"/>
    <property type="evidence" value="ECO:0007669"/>
    <property type="project" value="UniProtKB-KW"/>
</dbReference>
<evidence type="ECO:0000256" key="3">
    <source>
        <dbReference type="ARBA" id="ARBA00022771"/>
    </source>
</evidence>
<dbReference type="InterPro" id="IPR001164">
    <property type="entry name" value="ArfGAP_dom"/>
</dbReference>
<dbReference type="EMBL" id="JH688222">
    <property type="protein sequence ID" value="EJD33451.1"/>
    <property type="molecule type" value="Genomic_DNA"/>
</dbReference>
<accession>J0CT50</accession>
<sequence>CFDCKAGNPTWTSIPFGVYICLECSSVHRNMGVHISFVRCALSVFCTCTPNSFALVTGQRTWIHGR</sequence>
<dbReference type="PANTHER" id="PTHR45686">
    <property type="entry name" value="ADP-RIBOSYLATION FACTOR GTPASE ACTIVATING PROTEIN 3, ISOFORM H-RELATED"/>
    <property type="match status" value="1"/>
</dbReference>
<dbReference type="OrthoDB" id="983479at2759"/>
<dbReference type="GO" id="GO:0048205">
    <property type="term" value="P:COPI coating of Golgi vesicle"/>
    <property type="evidence" value="ECO:0007669"/>
    <property type="project" value="TreeGrafter"/>
</dbReference>
<evidence type="ECO:0000256" key="2">
    <source>
        <dbReference type="ARBA" id="ARBA00022723"/>
    </source>
</evidence>
<dbReference type="AlphaFoldDB" id="J0CT50"/>
<name>J0CT50_AURST</name>
<keyword evidence="8" id="KW-1185">Reference proteome</keyword>
<reference evidence="8" key="1">
    <citation type="journal article" date="2012" name="Science">
        <title>The Paleozoic origin of enzymatic lignin decomposition reconstructed from 31 fungal genomes.</title>
        <authorList>
            <person name="Floudas D."/>
            <person name="Binder M."/>
            <person name="Riley R."/>
            <person name="Barry K."/>
            <person name="Blanchette R.A."/>
            <person name="Henrissat B."/>
            <person name="Martinez A.T."/>
            <person name="Otillar R."/>
            <person name="Spatafora J.W."/>
            <person name="Yadav J.S."/>
            <person name="Aerts A."/>
            <person name="Benoit I."/>
            <person name="Boyd A."/>
            <person name="Carlson A."/>
            <person name="Copeland A."/>
            <person name="Coutinho P.M."/>
            <person name="de Vries R.P."/>
            <person name="Ferreira P."/>
            <person name="Findley K."/>
            <person name="Foster B."/>
            <person name="Gaskell J."/>
            <person name="Glotzer D."/>
            <person name="Gorecki P."/>
            <person name="Heitman J."/>
            <person name="Hesse C."/>
            <person name="Hori C."/>
            <person name="Igarashi K."/>
            <person name="Jurgens J.A."/>
            <person name="Kallen N."/>
            <person name="Kersten P."/>
            <person name="Kohler A."/>
            <person name="Kuees U."/>
            <person name="Kumar T.K.A."/>
            <person name="Kuo A."/>
            <person name="LaButti K."/>
            <person name="Larrondo L.F."/>
            <person name="Lindquist E."/>
            <person name="Ling A."/>
            <person name="Lombard V."/>
            <person name="Lucas S."/>
            <person name="Lundell T."/>
            <person name="Martin R."/>
            <person name="McLaughlin D.J."/>
            <person name="Morgenstern I."/>
            <person name="Morin E."/>
            <person name="Murat C."/>
            <person name="Nagy L.G."/>
            <person name="Nolan M."/>
            <person name="Ohm R.A."/>
            <person name="Patyshakuliyeva A."/>
            <person name="Rokas A."/>
            <person name="Ruiz-Duenas F.J."/>
            <person name="Sabat G."/>
            <person name="Salamov A."/>
            <person name="Samejima M."/>
            <person name="Schmutz J."/>
            <person name="Slot J.C."/>
            <person name="St John F."/>
            <person name="Stenlid J."/>
            <person name="Sun H."/>
            <person name="Sun S."/>
            <person name="Syed K."/>
            <person name="Tsang A."/>
            <person name="Wiebenga A."/>
            <person name="Young D."/>
            <person name="Pisabarro A."/>
            <person name="Eastwood D.C."/>
            <person name="Martin F."/>
            <person name="Cullen D."/>
            <person name="Grigoriev I.V."/>
            <person name="Hibbett D.S."/>
        </authorList>
    </citation>
    <scope>NUCLEOTIDE SEQUENCE [LARGE SCALE GENOMIC DNA]</scope>
    <source>
        <strain evidence="8">TFB10046</strain>
    </source>
</reference>
<evidence type="ECO:0000256" key="4">
    <source>
        <dbReference type="ARBA" id="ARBA00022833"/>
    </source>
</evidence>
<dbReference type="Proteomes" id="UP000006514">
    <property type="component" value="Unassembled WGS sequence"/>
</dbReference>
<feature type="domain" description="Arf-GAP" evidence="6">
    <location>
        <begin position="1"/>
        <end position="66"/>
    </location>
</feature>
<evidence type="ECO:0000259" key="6">
    <source>
        <dbReference type="PROSITE" id="PS50115"/>
    </source>
</evidence>
<dbReference type="SUPFAM" id="SSF57863">
    <property type="entry name" value="ArfGap/RecO-like zinc finger"/>
    <property type="match status" value="1"/>
</dbReference>
<organism evidence="7 8">
    <name type="scientific">Auricularia subglabra (strain TFB-10046 / SS5)</name>
    <name type="common">White-rot fungus</name>
    <name type="synonym">Auricularia delicata (strain TFB10046)</name>
    <dbReference type="NCBI Taxonomy" id="717982"/>
    <lineage>
        <taxon>Eukaryota</taxon>
        <taxon>Fungi</taxon>
        <taxon>Dikarya</taxon>
        <taxon>Basidiomycota</taxon>
        <taxon>Agaricomycotina</taxon>
        <taxon>Agaricomycetes</taxon>
        <taxon>Auriculariales</taxon>
        <taxon>Auriculariaceae</taxon>
        <taxon>Auricularia</taxon>
    </lineage>
</organism>
<evidence type="ECO:0000313" key="7">
    <source>
        <dbReference type="EMBL" id="EJD33451.1"/>
    </source>
</evidence>
<evidence type="ECO:0000313" key="8">
    <source>
        <dbReference type="Proteomes" id="UP000006514"/>
    </source>
</evidence>
<feature type="non-terminal residue" evidence="7">
    <location>
        <position position="1"/>
    </location>
</feature>
<dbReference type="InterPro" id="IPR037278">
    <property type="entry name" value="ARFGAP/RecO"/>
</dbReference>
<dbReference type="KEGG" id="adl:AURDEDRAFT_76980"/>
<dbReference type="PANTHER" id="PTHR45686:SF23">
    <property type="entry name" value="ARF GTPASE ACTIVATING PROTEIN"/>
    <property type="match status" value="1"/>
</dbReference>
<dbReference type="eggNOG" id="KOG0706">
    <property type="taxonomic scope" value="Eukaryota"/>
</dbReference>
<evidence type="ECO:0000256" key="1">
    <source>
        <dbReference type="ARBA" id="ARBA00022468"/>
    </source>
</evidence>
<keyword evidence="2" id="KW-0479">Metal-binding</keyword>
<keyword evidence="1" id="KW-0343">GTPase activation</keyword>
<dbReference type="Pfam" id="PF01412">
    <property type="entry name" value="ArfGap"/>
    <property type="match status" value="1"/>
</dbReference>
<keyword evidence="3 5" id="KW-0863">Zinc-finger</keyword>
<dbReference type="PROSITE" id="PS50115">
    <property type="entry name" value="ARFGAP"/>
    <property type="match status" value="1"/>
</dbReference>
<dbReference type="InParanoid" id="J0CT50"/>
<protein>
    <recommendedName>
        <fullName evidence="6">Arf-GAP domain-containing protein</fullName>
    </recommendedName>
</protein>
<dbReference type="SMART" id="SM00105">
    <property type="entry name" value="ArfGap"/>
    <property type="match status" value="1"/>
</dbReference>
<evidence type="ECO:0000256" key="5">
    <source>
        <dbReference type="PROSITE-ProRule" id="PRU00288"/>
    </source>
</evidence>
<dbReference type="GO" id="GO:0000139">
    <property type="term" value="C:Golgi membrane"/>
    <property type="evidence" value="ECO:0007669"/>
    <property type="project" value="GOC"/>
</dbReference>
<dbReference type="GO" id="GO:0008270">
    <property type="term" value="F:zinc ion binding"/>
    <property type="evidence" value="ECO:0007669"/>
    <property type="project" value="UniProtKB-KW"/>
</dbReference>